<reference evidence="1" key="2">
    <citation type="submission" date="2019-07" db="EMBL/GenBank/DDBJ databases">
        <authorList>
            <person name="Seetharam A."/>
            <person name="Woodhouse M."/>
            <person name="Cannon E."/>
        </authorList>
    </citation>
    <scope>NUCLEOTIDE SEQUENCE [LARGE SCALE GENOMIC DNA]</scope>
    <source>
        <strain evidence="1">cv. B73</strain>
    </source>
</reference>
<evidence type="ECO:0000313" key="1">
    <source>
        <dbReference type="EnsemblPlants" id="Zm00001eb194280_P001"/>
    </source>
</evidence>
<dbReference type="Proteomes" id="UP000007305">
    <property type="component" value="Chromosome 4"/>
</dbReference>
<reference evidence="1" key="3">
    <citation type="submission" date="2021-05" db="UniProtKB">
        <authorList>
            <consortium name="EnsemblPlants"/>
        </authorList>
    </citation>
    <scope>IDENTIFICATION</scope>
    <source>
        <strain evidence="1">cv. B73</strain>
    </source>
</reference>
<reference evidence="2" key="1">
    <citation type="journal article" date="2009" name="Science">
        <title>The B73 maize genome: complexity, diversity, and dynamics.</title>
        <authorList>
            <person name="Schnable P.S."/>
            <person name="Ware D."/>
            <person name="Fulton R.S."/>
            <person name="Stein J.C."/>
            <person name="Wei F."/>
            <person name="Pasternak S."/>
            <person name="Liang C."/>
            <person name="Zhang J."/>
            <person name="Fulton L."/>
            <person name="Graves T.A."/>
            <person name="Minx P."/>
            <person name="Reily A.D."/>
            <person name="Courtney L."/>
            <person name="Kruchowski S.S."/>
            <person name="Tomlinson C."/>
            <person name="Strong C."/>
            <person name="Delehaunty K."/>
            <person name="Fronick C."/>
            <person name="Courtney B."/>
            <person name="Rock S.M."/>
            <person name="Belter E."/>
            <person name="Du F."/>
            <person name="Kim K."/>
            <person name="Abbott R.M."/>
            <person name="Cotton M."/>
            <person name="Levy A."/>
            <person name="Marchetto P."/>
            <person name="Ochoa K."/>
            <person name="Jackson S.M."/>
            <person name="Gillam B."/>
            <person name="Chen W."/>
            <person name="Yan L."/>
            <person name="Higginbotham J."/>
            <person name="Cardenas M."/>
            <person name="Waligorski J."/>
            <person name="Applebaum E."/>
            <person name="Phelps L."/>
            <person name="Falcone J."/>
            <person name="Kanchi K."/>
            <person name="Thane T."/>
            <person name="Scimone A."/>
            <person name="Thane N."/>
            <person name="Henke J."/>
            <person name="Wang T."/>
            <person name="Ruppert J."/>
            <person name="Shah N."/>
            <person name="Rotter K."/>
            <person name="Hodges J."/>
            <person name="Ingenthron E."/>
            <person name="Cordes M."/>
            <person name="Kohlberg S."/>
            <person name="Sgro J."/>
            <person name="Delgado B."/>
            <person name="Mead K."/>
            <person name="Chinwalla A."/>
            <person name="Leonard S."/>
            <person name="Crouse K."/>
            <person name="Collura K."/>
            <person name="Kudrna D."/>
            <person name="Currie J."/>
            <person name="He R."/>
            <person name="Angelova A."/>
            <person name="Rajasekar S."/>
            <person name="Mueller T."/>
            <person name="Lomeli R."/>
            <person name="Scara G."/>
            <person name="Ko A."/>
            <person name="Delaney K."/>
            <person name="Wissotski M."/>
            <person name="Lopez G."/>
            <person name="Campos D."/>
            <person name="Braidotti M."/>
            <person name="Ashley E."/>
            <person name="Golser W."/>
            <person name="Kim H."/>
            <person name="Lee S."/>
            <person name="Lin J."/>
            <person name="Dujmic Z."/>
            <person name="Kim W."/>
            <person name="Talag J."/>
            <person name="Zuccolo A."/>
            <person name="Fan C."/>
            <person name="Sebastian A."/>
            <person name="Kramer M."/>
            <person name="Spiegel L."/>
            <person name="Nascimento L."/>
            <person name="Zutavern T."/>
            <person name="Miller B."/>
            <person name="Ambroise C."/>
            <person name="Muller S."/>
            <person name="Spooner W."/>
            <person name="Narechania A."/>
            <person name="Ren L."/>
            <person name="Wei S."/>
            <person name="Kumari S."/>
            <person name="Faga B."/>
            <person name="Levy M.J."/>
            <person name="McMahan L."/>
            <person name="Van Buren P."/>
            <person name="Vaughn M.W."/>
            <person name="Ying K."/>
            <person name="Yeh C.-T."/>
            <person name="Emrich S.J."/>
            <person name="Jia Y."/>
            <person name="Kalyanaraman A."/>
            <person name="Hsia A.-P."/>
            <person name="Barbazuk W.B."/>
            <person name="Baucom R.S."/>
            <person name="Brutnell T.P."/>
            <person name="Carpita N.C."/>
            <person name="Chaparro C."/>
            <person name="Chia J.-M."/>
            <person name="Deragon J.-M."/>
            <person name="Estill J.C."/>
            <person name="Fu Y."/>
            <person name="Jeddeloh J.A."/>
            <person name="Han Y."/>
            <person name="Lee H."/>
            <person name="Li P."/>
            <person name="Lisch D.R."/>
            <person name="Liu S."/>
            <person name="Liu Z."/>
            <person name="Nagel D.H."/>
            <person name="McCann M.C."/>
            <person name="SanMiguel P."/>
            <person name="Myers A.M."/>
            <person name="Nettleton D."/>
            <person name="Nguyen J."/>
            <person name="Penning B.W."/>
            <person name="Ponnala L."/>
            <person name="Schneider K.L."/>
            <person name="Schwartz D.C."/>
            <person name="Sharma A."/>
            <person name="Soderlund C."/>
            <person name="Springer N.M."/>
            <person name="Sun Q."/>
            <person name="Wang H."/>
            <person name="Waterman M."/>
            <person name="Westerman R."/>
            <person name="Wolfgruber T.K."/>
            <person name="Yang L."/>
            <person name="Yu Y."/>
            <person name="Zhang L."/>
            <person name="Zhou S."/>
            <person name="Zhu Q."/>
            <person name="Bennetzen J.L."/>
            <person name="Dawe R.K."/>
            <person name="Jiang J."/>
            <person name="Jiang N."/>
            <person name="Presting G.G."/>
            <person name="Wessler S.R."/>
            <person name="Aluru S."/>
            <person name="Martienssen R.A."/>
            <person name="Clifton S.W."/>
            <person name="McCombie W.R."/>
            <person name="Wing R.A."/>
            <person name="Wilson R.K."/>
        </authorList>
    </citation>
    <scope>NUCLEOTIDE SEQUENCE [LARGE SCALE GENOMIC DNA]</scope>
    <source>
        <strain evidence="2">cv. B73</strain>
    </source>
</reference>
<dbReference type="Gramene" id="Zm00001eb194280_T001">
    <property type="protein sequence ID" value="Zm00001eb194280_P001"/>
    <property type="gene ID" value="Zm00001eb194280"/>
</dbReference>
<sequence>MRRAQPTGKKAAEPWTGPHNTAGCYAPAAVALYRVGPAQLQAHDGRWADPYLVSVRSVEADIGAEHISRLFSDGNRNACSQWQ</sequence>
<dbReference type="InParanoid" id="A0A804NXS3"/>
<proteinExistence type="predicted"/>
<evidence type="ECO:0000313" key="2">
    <source>
        <dbReference type="Proteomes" id="UP000007305"/>
    </source>
</evidence>
<keyword evidence="2" id="KW-1185">Reference proteome</keyword>
<accession>A0A804NXS3</accession>
<protein>
    <submittedName>
        <fullName evidence="1">Uncharacterized protein</fullName>
    </submittedName>
</protein>
<dbReference type="EnsemblPlants" id="Zm00001eb194280_T001">
    <property type="protein sequence ID" value="Zm00001eb194280_P001"/>
    <property type="gene ID" value="Zm00001eb194280"/>
</dbReference>
<name>A0A804NXS3_MAIZE</name>
<dbReference type="AlphaFoldDB" id="A0A804NXS3"/>
<organism evidence="1 2">
    <name type="scientific">Zea mays</name>
    <name type="common">Maize</name>
    <dbReference type="NCBI Taxonomy" id="4577"/>
    <lineage>
        <taxon>Eukaryota</taxon>
        <taxon>Viridiplantae</taxon>
        <taxon>Streptophyta</taxon>
        <taxon>Embryophyta</taxon>
        <taxon>Tracheophyta</taxon>
        <taxon>Spermatophyta</taxon>
        <taxon>Magnoliopsida</taxon>
        <taxon>Liliopsida</taxon>
        <taxon>Poales</taxon>
        <taxon>Poaceae</taxon>
        <taxon>PACMAD clade</taxon>
        <taxon>Panicoideae</taxon>
        <taxon>Andropogonodae</taxon>
        <taxon>Andropogoneae</taxon>
        <taxon>Tripsacinae</taxon>
        <taxon>Zea</taxon>
    </lineage>
</organism>